<dbReference type="GO" id="GO:0006626">
    <property type="term" value="P:protein targeting to mitochondrion"/>
    <property type="evidence" value="ECO:0007669"/>
    <property type="project" value="TreeGrafter"/>
</dbReference>
<sequence>MSEQEKEIAPASPVLQDFKAPVFTDNKLVLYFHPYNFYSQKVLLVLYEKNIDFTPYVVDLCNGEQYSSWFLNLNPKGDVPVLQDGAFVIPNSHHIINYVESKFRGEEHPKLKPSQDSKEFDDVMVYEQALGRLPIGALSLGSFVHDDLKLVPKAPFIGPVRQSCLKNNDKVLDLLRRSLEELEPHNKSALEHKLDIQLRRKDLVSSRDDFQRVLDAVRHVLLYVEQELSRKSPRTDWLIGDQLTLADVSLGLLLHRLYQLGFENYYWSYGKLPQVENYFLRFKQRQSYHKLQPSNFEILKEMWSKTPGNYKIGAGAGFLGMAMFAAFAHK</sequence>
<evidence type="ECO:0000259" key="2">
    <source>
        <dbReference type="PROSITE" id="PS50404"/>
    </source>
</evidence>
<dbReference type="Pfam" id="PF00043">
    <property type="entry name" value="GST_C"/>
    <property type="match status" value="1"/>
</dbReference>
<evidence type="ECO:0000259" key="3">
    <source>
        <dbReference type="PROSITE" id="PS50405"/>
    </source>
</evidence>
<dbReference type="Pfam" id="PF13417">
    <property type="entry name" value="GST_N_3"/>
    <property type="match status" value="1"/>
</dbReference>
<dbReference type="GO" id="GO:0008053">
    <property type="term" value="P:mitochondrial fusion"/>
    <property type="evidence" value="ECO:0007669"/>
    <property type="project" value="TreeGrafter"/>
</dbReference>
<evidence type="ECO:0000313" key="5">
    <source>
        <dbReference type="Proteomes" id="UP000007798"/>
    </source>
</evidence>
<dbReference type="CDD" id="cd00570">
    <property type="entry name" value="GST_N_family"/>
    <property type="match status" value="1"/>
</dbReference>
<keyword evidence="5" id="KW-1185">Reference proteome</keyword>
<feature type="domain" description="GST N-terminal" evidence="2">
    <location>
        <begin position="26"/>
        <end position="107"/>
    </location>
</feature>
<dbReference type="Proteomes" id="UP000007798">
    <property type="component" value="Unassembled WGS sequence"/>
</dbReference>
<comment type="similarity">
    <text evidence="1">Belongs to the GST superfamily.</text>
</comment>
<dbReference type="FunFam" id="3.40.30.10:FF:000394">
    <property type="entry name" value="Gdap1, isoform B"/>
    <property type="match status" value="1"/>
</dbReference>
<dbReference type="PANTHER" id="PTHR44188">
    <property type="entry name" value="GDAP1, ISOFORM A"/>
    <property type="match status" value="1"/>
</dbReference>
<dbReference type="InterPro" id="IPR036282">
    <property type="entry name" value="Glutathione-S-Trfase_C_sf"/>
</dbReference>
<dbReference type="OrthoDB" id="249703at2759"/>
<dbReference type="InterPro" id="IPR004046">
    <property type="entry name" value="GST_C"/>
</dbReference>
<dbReference type="eggNOG" id="KOG4420">
    <property type="taxonomic scope" value="Eukaryota"/>
</dbReference>
<dbReference type="SFLD" id="SFLDG00358">
    <property type="entry name" value="Main_(cytGST)"/>
    <property type="match status" value="1"/>
</dbReference>
<dbReference type="Gene3D" id="3.40.30.10">
    <property type="entry name" value="Glutaredoxin"/>
    <property type="match status" value="1"/>
</dbReference>
<dbReference type="SFLD" id="SFLDS00019">
    <property type="entry name" value="Glutathione_Transferase_(cytos"/>
    <property type="match status" value="1"/>
</dbReference>
<dbReference type="PROSITE" id="PS50405">
    <property type="entry name" value="GST_CTER"/>
    <property type="match status" value="1"/>
</dbReference>
<dbReference type="PROSITE" id="PS50404">
    <property type="entry name" value="GST_NTER"/>
    <property type="match status" value="1"/>
</dbReference>
<reference evidence="4 5" key="1">
    <citation type="journal article" date="2007" name="Nature">
        <title>Evolution of genes and genomes on the Drosophila phylogeny.</title>
        <authorList>
            <consortium name="Drosophila 12 Genomes Consortium"/>
            <person name="Clark A.G."/>
            <person name="Eisen M.B."/>
            <person name="Smith D.R."/>
            <person name="Bergman C.M."/>
            <person name="Oliver B."/>
            <person name="Markow T.A."/>
            <person name="Kaufman T.C."/>
            <person name="Kellis M."/>
            <person name="Gelbart W."/>
            <person name="Iyer V.N."/>
            <person name="Pollard D.A."/>
            <person name="Sackton T.B."/>
            <person name="Larracuente A.M."/>
            <person name="Singh N.D."/>
            <person name="Abad J.P."/>
            <person name="Abt D.N."/>
            <person name="Adryan B."/>
            <person name="Aguade M."/>
            <person name="Akashi H."/>
            <person name="Anderson W.W."/>
            <person name="Aquadro C.F."/>
            <person name="Ardell D.H."/>
            <person name="Arguello R."/>
            <person name="Artieri C.G."/>
            <person name="Barbash D.A."/>
            <person name="Barker D."/>
            <person name="Barsanti P."/>
            <person name="Batterham P."/>
            <person name="Batzoglou S."/>
            <person name="Begun D."/>
            <person name="Bhutkar A."/>
            <person name="Blanco E."/>
            <person name="Bosak S.A."/>
            <person name="Bradley R.K."/>
            <person name="Brand A.D."/>
            <person name="Brent M.R."/>
            <person name="Brooks A.N."/>
            <person name="Brown R.H."/>
            <person name="Butlin R.K."/>
            <person name="Caggese C."/>
            <person name="Calvi B.R."/>
            <person name="Bernardo de Carvalho A."/>
            <person name="Caspi A."/>
            <person name="Castrezana S."/>
            <person name="Celniker S.E."/>
            <person name="Chang J.L."/>
            <person name="Chapple C."/>
            <person name="Chatterji S."/>
            <person name="Chinwalla A."/>
            <person name="Civetta A."/>
            <person name="Clifton S.W."/>
            <person name="Comeron J.M."/>
            <person name="Costello J.C."/>
            <person name="Coyne J.A."/>
            <person name="Daub J."/>
            <person name="David R.G."/>
            <person name="Delcher A.L."/>
            <person name="Delehaunty K."/>
            <person name="Do C.B."/>
            <person name="Ebling H."/>
            <person name="Edwards K."/>
            <person name="Eickbush T."/>
            <person name="Evans J.D."/>
            <person name="Filipski A."/>
            <person name="Findeiss S."/>
            <person name="Freyhult E."/>
            <person name="Fulton L."/>
            <person name="Fulton R."/>
            <person name="Garcia A.C."/>
            <person name="Gardiner A."/>
            <person name="Garfield D.A."/>
            <person name="Garvin B.E."/>
            <person name="Gibson G."/>
            <person name="Gilbert D."/>
            <person name="Gnerre S."/>
            <person name="Godfrey J."/>
            <person name="Good R."/>
            <person name="Gotea V."/>
            <person name="Gravely B."/>
            <person name="Greenberg A.J."/>
            <person name="Griffiths-Jones S."/>
            <person name="Gross S."/>
            <person name="Guigo R."/>
            <person name="Gustafson E.A."/>
            <person name="Haerty W."/>
            <person name="Hahn M.W."/>
            <person name="Halligan D.L."/>
            <person name="Halpern A.L."/>
            <person name="Halter G.M."/>
            <person name="Han M.V."/>
            <person name="Heger A."/>
            <person name="Hillier L."/>
            <person name="Hinrichs A.S."/>
            <person name="Holmes I."/>
            <person name="Hoskins R.A."/>
            <person name="Hubisz M.J."/>
            <person name="Hultmark D."/>
            <person name="Huntley M.A."/>
            <person name="Jaffe D.B."/>
            <person name="Jagadeeshan S."/>
            <person name="Jeck W.R."/>
            <person name="Johnson J."/>
            <person name="Jones C.D."/>
            <person name="Jordan W.C."/>
            <person name="Karpen G.H."/>
            <person name="Kataoka E."/>
            <person name="Keightley P.D."/>
            <person name="Kheradpour P."/>
            <person name="Kirkness E.F."/>
            <person name="Koerich L.B."/>
            <person name="Kristiansen K."/>
            <person name="Kudrna D."/>
            <person name="Kulathinal R.J."/>
            <person name="Kumar S."/>
            <person name="Kwok R."/>
            <person name="Lander E."/>
            <person name="Langley C.H."/>
            <person name="Lapoint R."/>
            <person name="Lazzaro B.P."/>
            <person name="Lee S.J."/>
            <person name="Levesque L."/>
            <person name="Li R."/>
            <person name="Lin C.F."/>
            <person name="Lin M.F."/>
            <person name="Lindblad-Toh K."/>
            <person name="Llopart A."/>
            <person name="Long M."/>
            <person name="Low L."/>
            <person name="Lozovsky E."/>
            <person name="Lu J."/>
            <person name="Luo M."/>
            <person name="Machado C.A."/>
            <person name="Makalowski W."/>
            <person name="Marzo M."/>
            <person name="Matsuda M."/>
            <person name="Matzkin L."/>
            <person name="McAllister B."/>
            <person name="McBride C.S."/>
            <person name="McKernan B."/>
            <person name="McKernan K."/>
            <person name="Mendez-Lago M."/>
            <person name="Minx P."/>
            <person name="Mollenhauer M.U."/>
            <person name="Montooth K."/>
            <person name="Mount S.M."/>
            <person name="Mu X."/>
            <person name="Myers E."/>
            <person name="Negre B."/>
            <person name="Newfeld S."/>
            <person name="Nielsen R."/>
            <person name="Noor M.A."/>
            <person name="O'Grady P."/>
            <person name="Pachter L."/>
            <person name="Papaceit M."/>
            <person name="Parisi M.J."/>
            <person name="Parisi M."/>
            <person name="Parts L."/>
            <person name="Pedersen J.S."/>
            <person name="Pesole G."/>
            <person name="Phillippy A.M."/>
            <person name="Ponting C.P."/>
            <person name="Pop M."/>
            <person name="Porcelli D."/>
            <person name="Powell J.R."/>
            <person name="Prohaska S."/>
            <person name="Pruitt K."/>
            <person name="Puig M."/>
            <person name="Quesneville H."/>
            <person name="Ram K.R."/>
            <person name="Rand D."/>
            <person name="Rasmussen M.D."/>
            <person name="Reed L.K."/>
            <person name="Reenan R."/>
            <person name="Reily A."/>
            <person name="Remington K.A."/>
            <person name="Rieger T.T."/>
            <person name="Ritchie M.G."/>
            <person name="Robin C."/>
            <person name="Rogers Y.H."/>
            <person name="Rohde C."/>
            <person name="Rozas J."/>
            <person name="Rubenfield M.J."/>
            <person name="Ruiz A."/>
            <person name="Russo S."/>
            <person name="Salzberg S.L."/>
            <person name="Sanchez-Gracia A."/>
            <person name="Saranga D.J."/>
            <person name="Sato H."/>
            <person name="Schaeffer S.W."/>
            <person name="Schatz M.C."/>
            <person name="Schlenke T."/>
            <person name="Schwartz R."/>
            <person name="Segarra C."/>
            <person name="Singh R.S."/>
            <person name="Sirot L."/>
            <person name="Sirota M."/>
            <person name="Sisneros N.B."/>
            <person name="Smith C.D."/>
            <person name="Smith T.F."/>
            <person name="Spieth J."/>
            <person name="Stage D.E."/>
            <person name="Stark A."/>
            <person name="Stephan W."/>
            <person name="Strausberg R.L."/>
            <person name="Strempel S."/>
            <person name="Sturgill D."/>
            <person name="Sutton G."/>
            <person name="Sutton G.G."/>
            <person name="Tao W."/>
            <person name="Teichmann S."/>
            <person name="Tobari Y.N."/>
            <person name="Tomimura Y."/>
            <person name="Tsolas J.M."/>
            <person name="Valente V.L."/>
            <person name="Venter E."/>
            <person name="Venter J.C."/>
            <person name="Vicario S."/>
            <person name="Vieira F.G."/>
            <person name="Vilella A.J."/>
            <person name="Villasante A."/>
            <person name="Walenz B."/>
            <person name="Wang J."/>
            <person name="Wasserman M."/>
            <person name="Watts T."/>
            <person name="Wilson D."/>
            <person name="Wilson R.K."/>
            <person name="Wing R.A."/>
            <person name="Wolfner M.F."/>
            <person name="Wong A."/>
            <person name="Wong G.K."/>
            <person name="Wu C.I."/>
            <person name="Wu G."/>
            <person name="Yamamoto D."/>
            <person name="Yang H.P."/>
            <person name="Yang S.P."/>
            <person name="Yorke J.A."/>
            <person name="Yoshida K."/>
            <person name="Zdobnov E."/>
            <person name="Zhang P."/>
            <person name="Zhang Y."/>
            <person name="Zimin A.V."/>
            <person name="Baldwin J."/>
            <person name="Abdouelleil A."/>
            <person name="Abdulkadir J."/>
            <person name="Abebe A."/>
            <person name="Abera B."/>
            <person name="Abreu J."/>
            <person name="Acer S.C."/>
            <person name="Aftuck L."/>
            <person name="Alexander A."/>
            <person name="An P."/>
            <person name="Anderson E."/>
            <person name="Anderson S."/>
            <person name="Arachi H."/>
            <person name="Azer M."/>
            <person name="Bachantsang P."/>
            <person name="Barry A."/>
            <person name="Bayul T."/>
            <person name="Berlin A."/>
            <person name="Bessette D."/>
            <person name="Bloom T."/>
            <person name="Blye J."/>
            <person name="Boguslavskiy L."/>
            <person name="Bonnet C."/>
            <person name="Boukhgalter B."/>
            <person name="Bourzgui I."/>
            <person name="Brown A."/>
            <person name="Cahill P."/>
            <person name="Channer S."/>
            <person name="Cheshatsang Y."/>
            <person name="Chuda L."/>
            <person name="Citroen M."/>
            <person name="Collymore A."/>
            <person name="Cooke P."/>
            <person name="Costello M."/>
            <person name="D'Aco K."/>
            <person name="Daza R."/>
            <person name="De Haan G."/>
            <person name="DeGray S."/>
            <person name="DeMaso C."/>
            <person name="Dhargay N."/>
            <person name="Dooley K."/>
            <person name="Dooley E."/>
            <person name="Doricent M."/>
            <person name="Dorje P."/>
            <person name="Dorjee K."/>
            <person name="Dupes A."/>
            <person name="Elong R."/>
            <person name="Falk J."/>
            <person name="Farina A."/>
            <person name="Faro S."/>
            <person name="Ferguson D."/>
            <person name="Fisher S."/>
            <person name="Foley C.D."/>
            <person name="Franke A."/>
            <person name="Friedrich D."/>
            <person name="Gadbois L."/>
            <person name="Gearin G."/>
            <person name="Gearin C.R."/>
            <person name="Giannoukos G."/>
            <person name="Goode T."/>
            <person name="Graham J."/>
            <person name="Grandbois E."/>
            <person name="Grewal S."/>
            <person name="Gyaltsen K."/>
            <person name="Hafez N."/>
            <person name="Hagos B."/>
            <person name="Hall J."/>
            <person name="Henson C."/>
            <person name="Hollinger A."/>
            <person name="Honan T."/>
            <person name="Huard M.D."/>
            <person name="Hughes L."/>
            <person name="Hurhula B."/>
            <person name="Husby M.E."/>
            <person name="Kamat A."/>
            <person name="Kanga B."/>
            <person name="Kashin S."/>
            <person name="Khazanovich D."/>
            <person name="Kisner P."/>
            <person name="Lance K."/>
            <person name="Lara M."/>
            <person name="Lee W."/>
            <person name="Lennon N."/>
            <person name="Letendre F."/>
            <person name="LeVine R."/>
            <person name="Lipovsky A."/>
            <person name="Liu X."/>
            <person name="Liu J."/>
            <person name="Liu S."/>
            <person name="Lokyitsang T."/>
            <person name="Lokyitsang Y."/>
            <person name="Lubonja R."/>
            <person name="Lui A."/>
            <person name="MacDonald P."/>
            <person name="Magnisalis V."/>
            <person name="Maru K."/>
            <person name="Matthews C."/>
            <person name="McCusker W."/>
            <person name="McDonough S."/>
            <person name="Mehta T."/>
            <person name="Meldrim J."/>
            <person name="Meneus L."/>
            <person name="Mihai O."/>
            <person name="Mihalev A."/>
            <person name="Mihova T."/>
            <person name="Mittelman R."/>
            <person name="Mlenga V."/>
            <person name="Montmayeur A."/>
            <person name="Mulrain L."/>
            <person name="Navidi A."/>
            <person name="Naylor J."/>
            <person name="Negash T."/>
            <person name="Nguyen T."/>
            <person name="Nguyen N."/>
            <person name="Nicol R."/>
            <person name="Norbu C."/>
            <person name="Norbu N."/>
            <person name="Novod N."/>
            <person name="O'Neill B."/>
            <person name="Osman S."/>
            <person name="Markiewicz E."/>
            <person name="Oyono O.L."/>
            <person name="Patti C."/>
            <person name="Phunkhang P."/>
            <person name="Pierre F."/>
            <person name="Priest M."/>
            <person name="Raghuraman S."/>
            <person name="Rege F."/>
            <person name="Reyes R."/>
            <person name="Rise C."/>
            <person name="Rogov P."/>
            <person name="Ross K."/>
            <person name="Ryan E."/>
            <person name="Settipalli S."/>
            <person name="Shea T."/>
            <person name="Sherpa N."/>
            <person name="Shi L."/>
            <person name="Shih D."/>
            <person name="Sparrow T."/>
            <person name="Spaulding J."/>
            <person name="Stalker J."/>
            <person name="Stange-Thomann N."/>
            <person name="Stavropoulos S."/>
            <person name="Stone C."/>
            <person name="Strader C."/>
            <person name="Tesfaye S."/>
            <person name="Thomson T."/>
            <person name="Thoulutsang Y."/>
            <person name="Thoulutsang D."/>
            <person name="Topham K."/>
            <person name="Topping I."/>
            <person name="Tsamla T."/>
            <person name="Vassiliev H."/>
            <person name="Vo A."/>
            <person name="Wangchuk T."/>
            <person name="Wangdi T."/>
            <person name="Weiand M."/>
            <person name="Wilkinson J."/>
            <person name="Wilson A."/>
            <person name="Yadav S."/>
            <person name="Young G."/>
            <person name="Yu Q."/>
            <person name="Zembek L."/>
            <person name="Zhong D."/>
            <person name="Zimmer A."/>
            <person name="Zwirko Z."/>
            <person name="Jaffe D.B."/>
            <person name="Alvarez P."/>
            <person name="Brockman W."/>
            <person name="Butler J."/>
            <person name="Chin C."/>
            <person name="Gnerre S."/>
            <person name="Grabherr M."/>
            <person name="Kleber M."/>
            <person name="Mauceli E."/>
            <person name="MacCallum I."/>
        </authorList>
    </citation>
    <scope>NUCLEOTIDE SEQUENCE [LARGE SCALE GENOMIC DNA]</scope>
    <source>
        <strain evidence="5">Tucson 14030-0811.24</strain>
    </source>
</reference>
<evidence type="ECO:0000256" key="1">
    <source>
        <dbReference type="ARBA" id="ARBA00007409"/>
    </source>
</evidence>
<dbReference type="SUPFAM" id="SSF47616">
    <property type="entry name" value="GST C-terminal domain-like"/>
    <property type="match status" value="1"/>
</dbReference>
<dbReference type="InterPro" id="IPR036249">
    <property type="entry name" value="Thioredoxin-like_sf"/>
</dbReference>
<dbReference type="HOGENOM" id="CLU_049129_0_1_1"/>
<dbReference type="SUPFAM" id="SSF52833">
    <property type="entry name" value="Thioredoxin-like"/>
    <property type="match status" value="1"/>
</dbReference>
<dbReference type="EMBL" id="CH964101">
    <property type="protein sequence ID" value="EDW79617.1"/>
    <property type="molecule type" value="Genomic_DNA"/>
</dbReference>
<dbReference type="InterPro" id="IPR040079">
    <property type="entry name" value="Glutathione_S-Trfase"/>
</dbReference>
<dbReference type="SMR" id="B4N5H8"/>
<dbReference type="AlphaFoldDB" id="B4N5H8"/>
<dbReference type="InterPro" id="IPR004045">
    <property type="entry name" value="Glutathione_S-Trfase_N"/>
</dbReference>
<gene>
    <name evidence="4" type="primary">Dwil\GK20321</name>
    <name evidence="4" type="ORF">Dwil_GK20321</name>
</gene>
<organism evidence="5">
    <name type="scientific">Drosophila willistoni</name>
    <name type="common">Fruit fly</name>
    <dbReference type="NCBI Taxonomy" id="7260"/>
    <lineage>
        <taxon>Eukaryota</taxon>
        <taxon>Metazoa</taxon>
        <taxon>Ecdysozoa</taxon>
        <taxon>Arthropoda</taxon>
        <taxon>Hexapoda</taxon>
        <taxon>Insecta</taxon>
        <taxon>Pterygota</taxon>
        <taxon>Neoptera</taxon>
        <taxon>Endopterygota</taxon>
        <taxon>Diptera</taxon>
        <taxon>Brachycera</taxon>
        <taxon>Muscomorpha</taxon>
        <taxon>Ephydroidea</taxon>
        <taxon>Drosophilidae</taxon>
        <taxon>Drosophila</taxon>
        <taxon>Sophophora</taxon>
    </lineage>
</organism>
<protein>
    <submittedName>
        <fullName evidence="4">GK20321</fullName>
    </submittedName>
</protein>
<name>B4N5H8_DROWI</name>
<proteinExistence type="inferred from homology"/>
<dbReference type="STRING" id="7260.B4N5H8"/>
<dbReference type="PANTHER" id="PTHR44188:SF1">
    <property type="entry name" value="GDAP1, ISOFORM A"/>
    <property type="match status" value="1"/>
</dbReference>
<dbReference type="PhylomeDB" id="B4N5H8"/>
<feature type="domain" description="GST C-terminal" evidence="3">
    <location>
        <begin position="164"/>
        <end position="308"/>
    </location>
</feature>
<dbReference type="GO" id="GO:0005741">
    <property type="term" value="C:mitochondrial outer membrane"/>
    <property type="evidence" value="ECO:0007669"/>
    <property type="project" value="TreeGrafter"/>
</dbReference>
<dbReference type="FunCoup" id="B4N5H8">
    <property type="interactions" value="305"/>
</dbReference>
<accession>B4N5H8</accession>
<evidence type="ECO:0000313" key="4">
    <source>
        <dbReference type="EMBL" id="EDW79617.1"/>
    </source>
</evidence>
<dbReference type="InterPro" id="IPR010987">
    <property type="entry name" value="Glutathione-S-Trfase_C-like"/>
</dbReference>
<dbReference type="Gene3D" id="1.20.1050.10">
    <property type="match status" value="1"/>
</dbReference>
<dbReference type="OMA" id="LKTWCFV"/>
<dbReference type="GO" id="GO:0000266">
    <property type="term" value="P:mitochondrial fission"/>
    <property type="evidence" value="ECO:0007669"/>
    <property type="project" value="TreeGrafter"/>
</dbReference>
<dbReference type="InParanoid" id="B4N5H8"/>